<feature type="region of interest" description="Disordered" evidence="1">
    <location>
        <begin position="1"/>
        <end position="61"/>
    </location>
</feature>
<dbReference type="EMBL" id="JAAGLI010000567">
    <property type="protein sequence ID" value="NEA25119.1"/>
    <property type="molecule type" value="Genomic_DNA"/>
</dbReference>
<accession>A0A6L9QI07</accession>
<dbReference type="AlphaFoldDB" id="A0A6L9QI07"/>
<reference evidence="2 3" key="1">
    <citation type="submission" date="2020-01" db="EMBL/GenBank/DDBJ databases">
        <title>Insect and environment-associated Actinomycetes.</title>
        <authorList>
            <person name="Currrie C."/>
            <person name="Chevrette M."/>
            <person name="Carlson C."/>
            <person name="Stubbendieck R."/>
            <person name="Wendt-Pienkowski E."/>
        </authorList>
    </citation>
    <scope>NUCLEOTIDE SEQUENCE [LARGE SCALE GENOMIC DNA]</scope>
    <source>
        <strain evidence="2 3">SID10258</strain>
    </source>
</reference>
<gene>
    <name evidence="2" type="ORF">G3I70_21925</name>
</gene>
<dbReference type="Proteomes" id="UP000475532">
    <property type="component" value="Unassembled WGS sequence"/>
</dbReference>
<comment type="caution">
    <text evidence="2">The sequence shown here is derived from an EMBL/GenBank/DDBJ whole genome shotgun (WGS) entry which is preliminary data.</text>
</comment>
<feature type="compositionally biased region" description="Acidic residues" evidence="1">
    <location>
        <begin position="43"/>
        <end position="55"/>
    </location>
</feature>
<feature type="compositionally biased region" description="Gly residues" evidence="1">
    <location>
        <begin position="1"/>
        <end position="31"/>
    </location>
</feature>
<name>A0A6L9QI07_9ACTN</name>
<evidence type="ECO:0000256" key="1">
    <source>
        <dbReference type="SAM" id="MobiDB-lite"/>
    </source>
</evidence>
<feature type="non-terminal residue" evidence="2">
    <location>
        <position position="1"/>
    </location>
</feature>
<sequence>GPGGAGPGAAGAGARGMPMGGMPMGQGAQGGKGEERERNTWLTEDEDVWGADDDTAPPVIG</sequence>
<evidence type="ECO:0000313" key="2">
    <source>
        <dbReference type="EMBL" id="NEA25119.1"/>
    </source>
</evidence>
<evidence type="ECO:0000313" key="3">
    <source>
        <dbReference type="Proteomes" id="UP000475532"/>
    </source>
</evidence>
<protein>
    <submittedName>
        <fullName evidence="2">Uncharacterized protein</fullName>
    </submittedName>
</protein>
<proteinExistence type="predicted"/>
<organism evidence="2 3">
    <name type="scientific">Actinomadura bangladeshensis</name>
    <dbReference type="NCBI Taxonomy" id="453573"/>
    <lineage>
        <taxon>Bacteria</taxon>
        <taxon>Bacillati</taxon>
        <taxon>Actinomycetota</taxon>
        <taxon>Actinomycetes</taxon>
        <taxon>Streptosporangiales</taxon>
        <taxon>Thermomonosporaceae</taxon>
        <taxon>Actinomadura</taxon>
    </lineage>
</organism>